<protein>
    <submittedName>
        <fullName evidence="1">Uncharacterized protein</fullName>
    </submittedName>
</protein>
<evidence type="ECO:0000313" key="2">
    <source>
        <dbReference type="Proteomes" id="UP001497535"/>
    </source>
</evidence>
<name>A0ACB1A194_MELEN</name>
<gene>
    <name evidence="1" type="ORF">MENTE1834_LOCUS32659</name>
</gene>
<reference evidence="1" key="1">
    <citation type="submission" date="2023-11" db="EMBL/GenBank/DDBJ databases">
        <authorList>
            <person name="Poullet M."/>
        </authorList>
    </citation>
    <scope>NUCLEOTIDE SEQUENCE</scope>
    <source>
        <strain evidence="1">E1834</strain>
    </source>
</reference>
<comment type="caution">
    <text evidence="1">The sequence shown here is derived from an EMBL/GenBank/DDBJ whole genome shotgun (WGS) entry which is preliminary data.</text>
</comment>
<organism evidence="1 2">
    <name type="scientific">Meloidogyne enterolobii</name>
    <name type="common">Root-knot nematode worm</name>
    <name type="synonym">Meloidogyne mayaguensis</name>
    <dbReference type="NCBI Taxonomy" id="390850"/>
    <lineage>
        <taxon>Eukaryota</taxon>
        <taxon>Metazoa</taxon>
        <taxon>Ecdysozoa</taxon>
        <taxon>Nematoda</taxon>
        <taxon>Chromadorea</taxon>
        <taxon>Rhabditida</taxon>
        <taxon>Tylenchina</taxon>
        <taxon>Tylenchomorpha</taxon>
        <taxon>Tylenchoidea</taxon>
        <taxon>Meloidogynidae</taxon>
        <taxon>Meloidogyninae</taxon>
        <taxon>Meloidogyne</taxon>
    </lineage>
</organism>
<sequence length="510" mass="59386">MVVIASISGNNFIGDDGNSGSCYRASTGGGSASSEAPDFLTDGNEQMGIDCYGMDRDVLNDFAKYYNNAHLSDLTLVVGEEIYPAHRLILCRSSEVFDRMLSQKWHGEKREIELTEEPQCQAVFGQFLRFQYCNHVVLNSENALPILILADKYNVTCLKKVTKFIKDYISIFPKICIEFAIKYVLPDMKLKELFHFWFNYSTKAFHQSLIKVCIEILAKEFKQLMTSAEWEREWLDLDRDQLVEFLRSNELVVPNEYFVWESVLKWLNAPAHPERRGNTCAPLLAQILPYIRFPFMTAEQLYAIEVEEPLIVKLHEKLFRPYTHLAFKFISLPLASRVKLINTSNDTNGTQFLLRNYTDIQWDKKMYITSEQLRLKNHDHTFKVNYNCFLNLNFLQIFTKSSSLTLPRWEWKLDFQIVQNLSCVNDELRVTLTAVDVDHTGRSVEYMLMICSERKVLRTITDKKFFSKSRYSQELDIRGKLEANELLDTNSALLRNDKALQLQLLLRPII</sequence>
<keyword evidence="2" id="KW-1185">Reference proteome</keyword>
<evidence type="ECO:0000313" key="1">
    <source>
        <dbReference type="EMBL" id="CAK5085221.1"/>
    </source>
</evidence>
<dbReference type="EMBL" id="CAVMJV010000057">
    <property type="protein sequence ID" value="CAK5085221.1"/>
    <property type="molecule type" value="Genomic_DNA"/>
</dbReference>
<proteinExistence type="predicted"/>
<dbReference type="Proteomes" id="UP001497535">
    <property type="component" value="Unassembled WGS sequence"/>
</dbReference>
<accession>A0ACB1A194</accession>